<keyword evidence="2" id="KW-0479">Metal-binding</keyword>
<evidence type="ECO:0000256" key="2">
    <source>
        <dbReference type="ARBA" id="ARBA00022723"/>
    </source>
</evidence>
<dbReference type="InterPro" id="IPR003154">
    <property type="entry name" value="S1/P1nuclease"/>
</dbReference>
<accession>A0A176ZGM3</accession>
<evidence type="ECO:0000313" key="9">
    <source>
        <dbReference type="Proteomes" id="UP000077173"/>
    </source>
</evidence>
<dbReference type="InterPro" id="IPR008947">
    <property type="entry name" value="PLipase_C/P1_nuclease_dom_sf"/>
</dbReference>
<evidence type="ECO:0008006" key="10">
    <source>
        <dbReference type="Google" id="ProtNLM"/>
    </source>
</evidence>
<dbReference type="PANTHER" id="PTHR33146:SF26">
    <property type="entry name" value="ENDONUCLEASE 4"/>
    <property type="match status" value="1"/>
</dbReference>
<evidence type="ECO:0000256" key="7">
    <source>
        <dbReference type="SAM" id="SignalP"/>
    </source>
</evidence>
<dbReference type="SUPFAM" id="SSF48537">
    <property type="entry name" value="Phospholipase C/P1 nuclease"/>
    <property type="match status" value="1"/>
</dbReference>
<dbReference type="CDD" id="cd11010">
    <property type="entry name" value="S1-P1_nuclease"/>
    <property type="match status" value="1"/>
</dbReference>
<evidence type="ECO:0000313" key="8">
    <source>
        <dbReference type="EMBL" id="OAF19637.1"/>
    </source>
</evidence>
<dbReference type="PANTHER" id="PTHR33146">
    <property type="entry name" value="ENDONUCLEASE 4"/>
    <property type="match status" value="1"/>
</dbReference>
<keyword evidence="1" id="KW-0540">Nuclease</keyword>
<organism evidence="8 9">
    <name type="scientific">Bradyrhizobium neotropicale</name>
    <dbReference type="NCBI Taxonomy" id="1497615"/>
    <lineage>
        <taxon>Bacteria</taxon>
        <taxon>Pseudomonadati</taxon>
        <taxon>Pseudomonadota</taxon>
        <taxon>Alphaproteobacteria</taxon>
        <taxon>Hyphomicrobiales</taxon>
        <taxon>Nitrobacteraceae</taxon>
        <taxon>Bradyrhizobium</taxon>
    </lineage>
</organism>
<evidence type="ECO:0000256" key="4">
    <source>
        <dbReference type="ARBA" id="ARBA00022801"/>
    </source>
</evidence>
<keyword evidence="4" id="KW-0378">Hydrolase</keyword>
<feature type="signal peptide" evidence="7">
    <location>
        <begin position="1"/>
        <end position="19"/>
    </location>
</feature>
<dbReference type="Pfam" id="PF02265">
    <property type="entry name" value="S1-P1_nuclease"/>
    <property type="match status" value="1"/>
</dbReference>
<gene>
    <name evidence="8" type="ORF">AXW67_36130</name>
</gene>
<keyword evidence="7" id="KW-0732">Signal</keyword>
<dbReference type="EMBL" id="LSEF01000023">
    <property type="protein sequence ID" value="OAF19637.1"/>
    <property type="molecule type" value="Genomic_DNA"/>
</dbReference>
<dbReference type="AlphaFoldDB" id="A0A176ZGM3"/>
<keyword evidence="6" id="KW-0325">Glycoprotein</keyword>
<proteinExistence type="predicted"/>
<dbReference type="GO" id="GO:0004519">
    <property type="term" value="F:endonuclease activity"/>
    <property type="evidence" value="ECO:0007669"/>
    <property type="project" value="UniProtKB-KW"/>
</dbReference>
<keyword evidence="5" id="KW-1015">Disulfide bond</keyword>
<keyword evidence="9" id="KW-1185">Reference proteome</keyword>
<evidence type="ECO:0000256" key="5">
    <source>
        <dbReference type="ARBA" id="ARBA00023157"/>
    </source>
</evidence>
<reference evidence="8 9" key="1">
    <citation type="submission" date="2016-02" db="EMBL/GenBank/DDBJ databases">
        <title>Draft genome sequence of the strain BR 10247T Bradyrhizobium neotropicale isolated from nodules of Centrolobium paraense.</title>
        <authorList>
            <person name="Simoes-Araujo J.L."/>
            <person name="Barauna A.C."/>
            <person name="Silva K."/>
            <person name="Zilli J.E."/>
        </authorList>
    </citation>
    <scope>NUCLEOTIDE SEQUENCE [LARGE SCALE GENOMIC DNA]</scope>
    <source>
        <strain evidence="8 9">BR 10247</strain>
    </source>
</reference>
<evidence type="ECO:0000256" key="6">
    <source>
        <dbReference type="ARBA" id="ARBA00023180"/>
    </source>
</evidence>
<protein>
    <recommendedName>
        <fullName evidence="10">S1/P1 Nuclease</fullName>
    </recommendedName>
</protein>
<evidence type="ECO:0000256" key="3">
    <source>
        <dbReference type="ARBA" id="ARBA00022759"/>
    </source>
</evidence>
<name>A0A176ZGM3_9BRAD</name>
<feature type="chain" id="PRO_5008055903" description="S1/P1 Nuclease" evidence="7">
    <location>
        <begin position="20"/>
        <end position="297"/>
    </location>
</feature>
<dbReference type="GO" id="GO:0016788">
    <property type="term" value="F:hydrolase activity, acting on ester bonds"/>
    <property type="evidence" value="ECO:0007669"/>
    <property type="project" value="InterPro"/>
</dbReference>
<dbReference type="Gene3D" id="1.10.575.10">
    <property type="entry name" value="P1 Nuclease"/>
    <property type="match status" value="1"/>
</dbReference>
<dbReference type="GeneID" id="32584737"/>
<comment type="caution">
    <text evidence="8">The sequence shown here is derived from an EMBL/GenBank/DDBJ whole genome shotgun (WGS) entry which is preliminary data.</text>
</comment>
<dbReference type="GO" id="GO:0046872">
    <property type="term" value="F:metal ion binding"/>
    <property type="evidence" value="ECO:0007669"/>
    <property type="project" value="UniProtKB-KW"/>
</dbReference>
<dbReference type="RefSeq" id="WP_063676534.1">
    <property type="nucleotide sequence ID" value="NZ_LSEF01000023.1"/>
</dbReference>
<dbReference type="GO" id="GO:0006308">
    <property type="term" value="P:DNA catabolic process"/>
    <property type="evidence" value="ECO:0007669"/>
    <property type="project" value="InterPro"/>
</dbReference>
<sequence length="297" mass="32277">MRTAFNLAVLAFGAMLNCAHVDSASAWGDEGHQVVALVAQSFLEPDVRKRVNAFLAADTDPLTAHDIASAATWADKYRDANIDNSRERTRQWHFVDIEITGPNLDQACFNHPVVPNGTPASGGPKDDCVVDKIQQFAAELTDPATDAEERVVALKFLLHFVGDVHQPLHSSDDHDRGGNDKRVSASGLSAGNLHHFWDTEFVDQLGPDARTIASDLIGHITSAQQAQWQSGGPGDWAKEAFAISKADTYGELPQPNQRGSFRLSDDYVTMATNDAALQLSKAGVRLAMILNQALRRP</sequence>
<evidence type="ECO:0000256" key="1">
    <source>
        <dbReference type="ARBA" id="ARBA00022722"/>
    </source>
</evidence>
<keyword evidence="3" id="KW-0255">Endonuclease</keyword>
<dbReference type="GO" id="GO:0003676">
    <property type="term" value="F:nucleic acid binding"/>
    <property type="evidence" value="ECO:0007669"/>
    <property type="project" value="InterPro"/>
</dbReference>
<dbReference type="Proteomes" id="UP000077173">
    <property type="component" value="Unassembled WGS sequence"/>
</dbReference>